<keyword evidence="2" id="KW-1185">Reference proteome</keyword>
<dbReference type="AlphaFoldDB" id="A0A0U4WKL7"/>
<dbReference type="Proteomes" id="UP000217696">
    <property type="component" value="Chromosome"/>
</dbReference>
<evidence type="ECO:0000313" key="2">
    <source>
        <dbReference type="Proteomes" id="UP000217696"/>
    </source>
</evidence>
<evidence type="ECO:0000313" key="1">
    <source>
        <dbReference type="EMBL" id="BAU29016.1"/>
    </source>
</evidence>
<organism evidence="1 2">
    <name type="scientific">Aneurinibacillus soli</name>
    <dbReference type="NCBI Taxonomy" id="1500254"/>
    <lineage>
        <taxon>Bacteria</taxon>
        <taxon>Bacillati</taxon>
        <taxon>Bacillota</taxon>
        <taxon>Bacilli</taxon>
        <taxon>Bacillales</taxon>
        <taxon>Paenibacillaceae</taxon>
        <taxon>Aneurinibacillus group</taxon>
        <taxon>Aneurinibacillus</taxon>
    </lineage>
</organism>
<name>A0A0U4WKL7_9BACL</name>
<gene>
    <name evidence="1" type="ORF">CB4_03194</name>
</gene>
<accession>A0A0U4WKL7</accession>
<protein>
    <submittedName>
        <fullName evidence="1">Uncharacterized protein</fullName>
    </submittedName>
</protein>
<dbReference type="EMBL" id="AP017312">
    <property type="protein sequence ID" value="BAU29016.1"/>
    <property type="molecule type" value="Genomic_DNA"/>
</dbReference>
<reference evidence="1 2" key="1">
    <citation type="submission" date="2015-12" db="EMBL/GenBank/DDBJ databases">
        <title>Genome sequence of Aneurinibacillus soli.</title>
        <authorList>
            <person name="Lee J.S."/>
            <person name="Lee K.C."/>
            <person name="Kim K.K."/>
            <person name="Lee B.W."/>
        </authorList>
    </citation>
    <scope>NUCLEOTIDE SEQUENCE [LARGE SCALE GENOMIC DNA]</scope>
    <source>
        <strain evidence="1 2">CB4</strain>
    </source>
</reference>
<proteinExistence type="predicted"/>
<dbReference type="RefSeq" id="WP_096466709.1">
    <property type="nucleotide sequence ID" value="NZ_QJSZ01000003.1"/>
</dbReference>
<dbReference type="KEGG" id="asoc:CB4_03194"/>
<sequence length="66" mass="7636">MNFRPLARLQVGVITQQELMNKVAEIKKQYAAMVQEKDIYVEAQPIGEVCRNSSSKRYELVVCFKD</sequence>